<dbReference type="SUPFAM" id="SSF50978">
    <property type="entry name" value="WD40 repeat-like"/>
    <property type="match status" value="3"/>
</dbReference>
<evidence type="ECO:0000256" key="2">
    <source>
        <dbReference type="ARBA" id="ARBA00022574"/>
    </source>
</evidence>
<evidence type="ECO:0000313" key="7">
    <source>
        <dbReference type="EMBL" id="GAC93545.1"/>
    </source>
</evidence>
<dbReference type="InterPro" id="IPR007148">
    <property type="entry name" value="SSU_processome_Utp12"/>
</dbReference>
<dbReference type="Gene3D" id="2.130.10.10">
    <property type="entry name" value="YVTN repeat-like/Quinoprotein amine dehydrogenase"/>
    <property type="match status" value="3"/>
</dbReference>
<dbReference type="FunFam" id="2.130.10.10:FF:000938">
    <property type="entry name" value="Probable periodic tryptophan protein PWP2"/>
    <property type="match status" value="1"/>
</dbReference>
<dbReference type="InterPro" id="IPR036322">
    <property type="entry name" value="WD40_repeat_dom_sf"/>
</dbReference>
<feature type="repeat" description="WD" evidence="4">
    <location>
        <begin position="356"/>
        <end position="397"/>
    </location>
</feature>
<dbReference type="InterPro" id="IPR027145">
    <property type="entry name" value="PWP2"/>
</dbReference>
<dbReference type="GO" id="GO:0032040">
    <property type="term" value="C:small-subunit processome"/>
    <property type="evidence" value="ECO:0007669"/>
    <property type="project" value="TreeGrafter"/>
</dbReference>
<protein>
    <recommendedName>
        <fullName evidence="6">Small-subunit processome Utp12 domain-containing protein</fullName>
    </recommendedName>
</protein>
<dbReference type="PANTHER" id="PTHR19858">
    <property type="entry name" value="WD40 REPEAT PROTEIN"/>
    <property type="match status" value="1"/>
</dbReference>
<reference evidence="8" key="1">
    <citation type="journal article" date="2013" name="Genome Announc.">
        <title>Draft genome sequence of the basidiomycetous yeast-like fungus Pseudozyma hubeiensis SY62, which produces an abundant amount of the biosurfactant mannosylerythritol lipids.</title>
        <authorList>
            <person name="Konishi M."/>
            <person name="Hatada Y."/>
            <person name="Horiuchi J."/>
        </authorList>
    </citation>
    <scope>NUCLEOTIDE SEQUENCE [LARGE SCALE GENOMIC DNA]</scope>
    <source>
        <strain evidence="8">SY62</strain>
    </source>
</reference>
<gene>
    <name evidence="7" type="ORF">PHSY_001110</name>
</gene>
<dbReference type="InterPro" id="IPR015943">
    <property type="entry name" value="WD40/YVTN_repeat-like_dom_sf"/>
</dbReference>
<feature type="repeat" description="WD" evidence="4">
    <location>
        <begin position="142"/>
        <end position="176"/>
    </location>
</feature>
<keyword evidence="8" id="KW-1185">Reference proteome</keyword>
<evidence type="ECO:0000259" key="6">
    <source>
        <dbReference type="Pfam" id="PF04003"/>
    </source>
</evidence>
<name>R9P607_PSEHS</name>
<dbReference type="PROSITE" id="PS00678">
    <property type="entry name" value="WD_REPEATS_1"/>
    <property type="match status" value="2"/>
</dbReference>
<evidence type="ECO:0000256" key="5">
    <source>
        <dbReference type="SAM" id="MobiDB-lite"/>
    </source>
</evidence>
<dbReference type="HOGENOM" id="CLU_010458_0_0_1"/>
<dbReference type="CDD" id="cd00200">
    <property type="entry name" value="WD40"/>
    <property type="match status" value="1"/>
</dbReference>
<dbReference type="PROSITE" id="PS50082">
    <property type="entry name" value="WD_REPEATS_2"/>
    <property type="match status" value="5"/>
</dbReference>
<feature type="region of interest" description="Disordered" evidence="5">
    <location>
        <begin position="219"/>
        <end position="254"/>
    </location>
</feature>
<keyword evidence="3" id="KW-0677">Repeat</keyword>
<evidence type="ECO:0000313" key="8">
    <source>
        <dbReference type="Proteomes" id="UP000014071"/>
    </source>
</evidence>
<sequence>MKSSFKFSNLCGTVYQGGNVVFSADGDSIYSPVGNRLSIFNLVRNTSTTLPFETRKPIARIALSPANQAIVLVADEDGRALLINTLRRSLLAQMNFKQPLRDAQFSNDGKFLAVTYANQIKVWRTPSHLAREFAPFILHRTYTGHFDDVLSIRWTKNSRFFITTSKDMTARLYSLDQVEGFRPKTFTGHRDAVIGAYFSKDEKTIYTVSRDGSCFAWQGKHNDDDDQDADMQEDDEDVWQPNEGGKDGSSSQQADNAVGLTRWGIASKHYFMQTGAKTVCASFHQQGSLLVVGFSNGIFGLWEMPDFNPIHTLSISQETITIVAINASGEWLAFGAHRLGQLLVWEWASESYILKQQGHYYDMNTVGFASDGSVAATGGDDGKIKLWNTASGFCTATFSEHSASVSCIEFAKQGQVLFSASLDGTVRAYDLVRYRNFRTLTSPEPVQFVSLAVDPSGEVVCAGSADTFEIYMWSVQTGKLLDILSGHEGPVSGLSFSPDGSGVLASVSWDKTVRTWEVFRTTQSVETFTLNADGLAVGFRPDGREICASTLDGYLAFFDPLEGKQTGVVECRRDIAGGRKVNDKIARRNTASGACFTTVCYSADGACILAGGNANYVCLYDVKERVLLKRWELTKNLALDGTQDKLDSRRVTAAGAIDLVDDREDEADLLPTERVDQSLPGAQRGDATKRTTRAISRAKCVRFAPTGRSWAATSTSGLLIYSLDEQAAFDPLDLDMDLTPQAVREASTRGEHLLAVVGACRLGERPLMAEVYERTSAADIMLVSQQLPLVHLPTVLRLIAERLQPSSGSPHVEFHLRWIAAIFSVRGGEIKAKASTEYAPVLRAVQVALNELRANVKRISDENLYSLLYVWNSVEKAEKRKRGGSSSGKVNGAASLGELMEVEAL</sequence>
<feature type="repeat" description="WD" evidence="4">
    <location>
        <begin position="398"/>
        <end position="439"/>
    </location>
</feature>
<dbReference type="AlphaFoldDB" id="R9P607"/>
<comment type="similarity">
    <text evidence="1">Belongs to the WD repeat PWP2 family.</text>
</comment>
<dbReference type="OrthoDB" id="3142434at2759"/>
<keyword evidence="2 4" id="KW-0853">WD repeat</keyword>
<feature type="repeat" description="WD" evidence="4">
    <location>
        <begin position="484"/>
        <end position="518"/>
    </location>
</feature>
<dbReference type="eggNOG" id="KOG0291">
    <property type="taxonomic scope" value="Eukaryota"/>
</dbReference>
<dbReference type="InterPro" id="IPR019775">
    <property type="entry name" value="WD40_repeat_CS"/>
</dbReference>
<organism evidence="7 8">
    <name type="scientific">Pseudozyma hubeiensis (strain SY62)</name>
    <name type="common">Yeast</name>
    <dbReference type="NCBI Taxonomy" id="1305764"/>
    <lineage>
        <taxon>Eukaryota</taxon>
        <taxon>Fungi</taxon>
        <taxon>Dikarya</taxon>
        <taxon>Basidiomycota</taxon>
        <taxon>Ustilaginomycotina</taxon>
        <taxon>Ustilaginomycetes</taxon>
        <taxon>Ustilaginales</taxon>
        <taxon>Ustilaginaceae</taxon>
        <taxon>Pseudozyma</taxon>
    </lineage>
</organism>
<dbReference type="PANTHER" id="PTHR19858:SF0">
    <property type="entry name" value="PERIODIC TRYPTOPHAN PROTEIN 2 HOMOLOG"/>
    <property type="match status" value="1"/>
</dbReference>
<accession>R9P607</accession>
<feature type="repeat" description="WD" evidence="4">
    <location>
        <begin position="186"/>
        <end position="218"/>
    </location>
</feature>
<dbReference type="FunFam" id="2.130.10.10:FF:001292">
    <property type="entry name" value="Periodic tryptophan protein 2 homolog"/>
    <property type="match status" value="1"/>
</dbReference>
<dbReference type="Proteomes" id="UP000014071">
    <property type="component" value="Unassembled WGS sequence"/>
</dbReference>
<evidence type="ECO:0000256" key="4">
    <source>
        <dbReference type="PROSITE-ProRule" id="PRU00221"/>
    </source>
</evidence>
<dbReference type="EMBL" id="DF238776">
    <property type="protein sequence ID" value="GAC93545.1"/>
    <property type="molecule type" value="Genomic_DNA"/>
</dbReference>
<dbReference type="Pfam" id="PF04003">
    <property type="entry name" value="Utp12"/>
    <property type="match status" value="1"/>
</dbReference>
<dbReference type="FunFam" id="2.130.10.10:FF:002558">
    <property type="entry name" value="WD40-repeat-containing subunit of the 18S rRNA processing complex"/>
    <property type="match status" value="1"/>
</dbReference>
<dbReference type="InterPro" id="IPR001680">
    <property type="entry name" value="WD40_rpt"/>
</dbReference>
<dbReference type="Pfam" id="PF00400">
    <property type="entry name" value="WD40"/>
    <property type="match status" value="5"/>
</dbReference>
<evidence type="ECO:0000256" key="1">
    <source>
        <dbReference type="ARBA" id="ARBA00010226"/>
    </source>
</evidence>
<dbReference type="GO" id="GO:0034388">
    <property type="term" value="C:Pwp2p-containing subcomplex of 90S preribosome"/>
    <property type="evidence" value="ECO:0007669"/>
    <property type="project" value="TreeGrafter"/>
</dbReference>
<feature type="domain" description="Small-subunit processome Utp12" evidence="6">
    <location>
        <begin position="764"/>
        <end position="871"/>
    </location>
</feature>
<evidence type="ECO:0000256" key="3">
    <source>
        <dbReference type="ARBA" id="ARBA00022737"/>
    </source>
</evidence>
<dbReference type="GO" id="GO:0000462">
    <property type="term" value="P:maturation of SSU-rRNA from tricistronic rRNA transcript (SSU-rRNA, 5.8S rRNA, LSU-rRNA)"/>
    <property type="evidence" value="ECO:0007669"/>
    <property type="project" value="TreeGrafter"/>
</dbReference>
<dbReference type="GeneID" id="24106411"/>
<dbReference type="GO" id="GO:0000028">
    <property type="term" value="P:ribosomal small subunit assembly"/>
    <property type="evidence" value="ECO:0007669"/>
    <property type="project" value="TreeGrafter"/>
</dbReference>
<dbReference type="SMART" id="SM00320">
    <property type="entry name" value="WD40"/>
    <property type="match status" value="13"/>
</dbReference>
<dbReference type="PROSITE" id="PS50294">
    <property type="entry name" value="WD_REPEATS_REGION"/>
    <property type="match status" value="3"/>
</dbReference>
<dbReference type="STRING" id="1305764.R9P607"/>
<proteinExistence type="inferred from homology"/>
<feature type="compositionally biased region" description="Acidic residues" evidence="5">
    <location>
        <begin position="224"/>
        <end position="238"/>
    </location>
</feature>
<dbReference type="RefSeq" id="XP_012187132.1">
    <property type="nucleotide sequence ID" value="XM_012331742.1"/>
</dbReference>